<comment type="caution">
    <text evidence="2">The sequence shown here is derived from an EMBL/GenBank/DDBJ whole genome shotgun (WGS) entry which is preliminary data.</text>
</comment>
<dbReference type="CDD" id="cd00093">
    <property type="entry name" value="HTH_XRE"/>
    <property type="match status" value="1"/>
</dbReference>
<dbReference type="Pfam" id="PF17765">
    <property type="entry name" value="MLTR_LBD"/>
    <property type="match status" value="1"/>
</dbReference>
<dbReference type="PROSITE" id="PS50943">
    <property type="entry name" value="HTH_CROC1"/>
    <property type="match status" value="1"/>
</dbReference>
<name>A0A3M0AEE9_9GAMM</name>
<dbReference type="SMART" id="SM00530">
    <property type="entry name" value="HTH_XRE"/>
    <property type="match status" value="1"/>
</dbReference>
<dbReference type="InterPro" id="IPR010982">
    <property type="entry name" value="Lambda_DNA-bd_dom_sf"/>
</dbReference>
<reference evidence="2 3" key="1">
    <citation type="submission" date="2018-10" db="EMBL/GenBank/DDBJ databases">
        <title>Genomic Encyclopedia of Type Strains, Phase IV (KMG-IV): sequencing the most valuable type-strain genomes for metagenomic binning, comparative biology and taxonomic classification.</title>
        <authorList>
            <person name="Goeker M."/>
        </authorList>
    </citation>
    <scope>NUCLEOTIDE SEQUENCE [LARGE SCALE GENOMIC DNA]</scope>
    <source>
        <strain evidence="2 3">DSM 25080</strain>
    </source>
</reference>
<sequence length="275" mass="30553">MSKDSNSFGRLLKFWRQLHGFSQEALALELDSSTRHISCLENAKAHPSLPMVEHLATAFSLKERDRCYLMLSAGYTPEVASVDFNDPNYKWLRSAMHRSVTALDPHPAALINRYGEILMVNRAWVGLYRQLFSEEDLNHQANHYDLLFAGQAKAGKSALGDNAMALVIMALQQEALISGDVRYQPVLQRLVENQNTPANWAELAAKLDPMASYRIQLPVGAELATFFAVNQTVGATGPASYVSEPRLTIVTLYPENLNTDISGFGSHCYSHPLLS</sequence>
<dbReference type="InterPro" id="IPR041413">
    <property type="entry name" value="MLTR_LBD"/>
</dbReference>
<dbReference type="Gene3D" id="3.30.450.180">
    <property type="match status" value="1"/>
</dbReference>
<dbReference type="Pfam" id="PF01381">
    <property type="entry name" value="HTH_3"/>
    <property type="match status" value="1"/>
</dbReference>
<dbReference type="RefSeq" id="WP_121875849.1">
    <property type="nucleotide sequence ID" value="NZ_REFJ01000001.1"/>
</dbReference>
<dbReference type="PANTHER" id="PTHR35010:SF4">
    <property type="entry name" value="BLL5781 PROTEIN"/>
    <property type="match status" value="1"/>
</dbReference>
<evidence type="ECO:0000259" key="1">
    <source>
        <dbReference type="PROSITE" id="PS50943"/>
    </source>
</evidence>
<dbReference type="PANTHER" id="PTHR35010">
    <property type="entry name" value="BLL4672 PROTEIN-RELATED"/>
    <property type="match status" value="1"/>
</dbReference>
<gene>
    <name evidence="2" type="ORF">DFR27_0474</name>
</gene>
<keyword evidence="3" id="KW-1185">Reference proteome</keyword>
<proteinExistence type="predicted"/>
<dbReference type="InterPro" id="IPR001387">
    <property type="entry name" value="Cro/C1-type_HTH"/>
</dbReference>
<dbReference type="GO" id="GO:0003677">
    <property type="term" value="F:DNA binding"/>
    <property type="evidence" value="ECO:0007669"/>
    <property type="project" value="InterPro"/>
</dbReference>
<dbReference type="Proteomes" id="UP000267187">
    <property type="component" value="Unassembled WGS sequence"/>
</dbReference>
<dbReference type="OrthoDB" id="2959414at2"/>
<dbReference type="Gene3D" id="1.10.260.40">
    <property type="entry name" value="lambda repressor-like DNA-binding domains"/>
    <property type="match status" value="1"/>
</dbReference>
<evidence type="ECO:0000313" key="3">
    <source>
        <dbReference type="Proteomes" id="UP000267187"/>
    </source>
</evidence>
<evidence type="ECO:0000313" key="2">
    <source>
        <dbReference type="EMBL" id="RMA82524.1"/>
    </source>
</evidence>
<feature type="domain" description="HTH cro/C1-type" evidence="1">
    <location>
        <begin position="12"/>
        <end position="66"/>
    </location>
</feature>
<dbReference type="AlphaFoldDB" id="A0A3M0AEE9"/>
<accession>A0A3M0AEE9</accession>
<protein>
    <submittedName>
        <fullName evidence="2">Helix-turn-helix protein</fullName>
    </submittedName>
</protein>
<dbReference type="EMBL" id="REFJ01000001">
    <property type="protein sequence ID" value="RMA82524.1"/>
    <property type="molecule type" value="Genomic_DNA"/>
</dbReference>
<organism evidence="2 3">
    <name type="scientific">Umboniibacter marinipuniceus</name>
    <dbReference type="NCBI Taxonomy" id="569599"/>
    <lineage>
        <taxon>Bacteria</taxon>
        <taxon>Pseudomonadati</taxon>
        <taxon>Pseudomonadota</taxon>
        <taxon>Gammaproteobacteria</taxon>
        <taxon>Cellvibrionales</taxon>
        <taxon>Cellvibrionaceae</taxon>
        <taxon>Umboniibacter</taxon>
    </lineage>
</organism>
<dbReference type="SUPFAM" id="SSF47413">
    <property type="entry name" value="lambda repressor-like DNA-binding domains"/>
    <property type="match status" value="1"/>
</dbReference>